<name>A3VHJ8_9RHOB</name>
<organism evidence="2 3">
    <name type="scientific">Maritimibacter alkaliphilus HTCC2654</name>
    <dbReference type="NCBI Taxonomy" id="314271"/>
    <lineage>
        <taxon>Bacteria</taxon>
        <taxon>Pseudomonadati</taxon>
        <taxon>Pseudomonadota</taxon>
        <taxon>Alphaproteobacteria</taxon>
        <taxon>Rhodobacterales</taxon>
        <taxon>Roseobacteraceae</taxon>
        <taxon>Maritimibacter</taxon>
    </lineage>
</organism>
<feature type="transmembrane region" description="Helical" evidence="1">
    <location>
        <begin position="45"/>
        <end position="63"/>
    </location>
</feature>
<keyword evidence="3" id="KW-1185">Reference proteome</keyword>
<dbReference type="EMBL" id="AAMT01000009">
    <property type="protein sequence ID" value="EAQ12189.1"/>
    <property type="molecule type" value="Genomic_DNA"/>
</dbReference>
<dbReference type="HOGENOM" id="CLU_2807357_0_0_5"/>
<gene>
    <name evidence="2" type="ORF">RB2654_08287</name>
</gene>
<protein>
    <submittedName>
        <fullName evidence="2">Uncharacterized protein</fullName>
    </submittedName>
</protein>
<evidence type="ECO:0000313" key="3">
    <source>
        <dbReference type="Proteomes" id="UP000002931"/>
    </source>
</evidence>
<keyword evidence="1" id="KW-0812">Transmembrane</keyword>
<evidence type="ECO:0000256" key="1">
    <source>
        <dbReference type="SAM" id="Phobius"/>
    </source>
</evidence>
<reference evidence="2 3" key="1">
    <citation type="journal article" date="2010" name="J. Bacteriol.">
        <title>Genome sequences of Pelagibaca bermudensis HTCC2601T and Maritimibacter alkaliphilus HTCC2654T, the type strains of two marine Roseobacter genera.</title>
        <authorList>
            <person name="Thrash J.C."/>
            <person name="Cho J.C."/>
            <person name="Ferriera S."/>
            <person name="Johnson J."/>
            <person name="Vergin K.L."/>
            <person name="Giovannoni S.J."/>
        </authorList>
    </citation>
    <scope>NUCLEOTIDE SEQUENCE [LARGE SCALE GENOMIC DNA]</scope>
    <source>
        <strain evidence="2 3">HTCC2654</strain>
    </source>
</reference>
<keyword evidence="1" id="KW-0472">Membrane</keyword>
<dbReference type="RefSeq" id="WP_008330470.1">
    <property type="nucleotide sequence ID" value="NZ_CH902578.1"/>
</dbReference>
<proteinExistence type="predicted"/>
<feature type="transmembrane region" description="Helical" evidence="1">
    <location>
        <begin position="20"/>
        <end position="39"/>
    </location>
</feature>
<evidence type="ECO:0000313" key="2">
    <source>
        <dbReference type="EMBL" id="EAQ12189.1"/>
    </source>
</evidence>
<dbReference type="AlphaFoldDB" id="A3VHJ8"/>
<sequence>MPDPSPKARADAAPLSEDQIASATFLMSALVVVFALMGIVVAGPAGLVFVTEVVIALVVYALWRMRN</sequence>
<dbReference type="Proteomes" id="UP000002931">
    <property type="component" value="Unassembled WGS sequence"/>
</dbReference>
<keyword evidence="1" id="KW-1133">Transmembrane helix</keyword>
<accession>A3VHJ8</accession>
<comment type="caution">
    <text evidence="2">The sequence shown here is derived from an EMBL/GenBank/DDBJ whole genome shotgun (WGS) entry which is preliminary data.</text>
</comment>